<proteinExistence type="predicted"/>
<evidence type="ECO:0000313" key="2">
    <source>
        <dbReference type="EMBL" id="GBN34138.1"/>
    </source>
</evidence>
<feature type="compositionally biased region" description="Basic residues" evidence="1">
    <location>
        <begin position="57"/>
        <end position="66"/>
    </location>
</feature>
<reference evidence="2 3" key="1">
    <citation type="journal article" date="2019" name="Sci. Rep.">
        <title>Orb-weaving spider Araneus ventricosus genome elucidates the spidroin gene catalogue.</title>
        <authorList>
            <person name="Kono N."/>
            <person name="Nakamura H."/>
            <person name="Ohtoshi R."/>
            <person name="Moran D.A.P."/>
            <person name="Shinohara A."/>
            <person name="Yoshida Y."/>
            <person name="Fujiwara M."/>
            <person name="Mori M."/>
            <person name="Tomita M."/>
            <person name="Arakawa K."/>
        </authorList>
    </citation>
    <scope>NUCLEOTIDE SEQUENCE [LARGE SCALE GENOMIC DNA]</scope>
</reference>
<accession>A0A4Y2N3Y2</accession>
<protein>
    <submittedName>
        <fullName evidence="2">Uncharacterized protein</fullName>
    </submittedName>
</protein>
<evidence type="ECO:0000313" key="3">
    <source>
        <dbReference type="Proteomes" id="UP000499080"/>
    </source>
</evidence>
<feature type="region of interest" description="Disordered" evidence="1">
    <location>
        <begin position="18"/>
        <end position="101"/>
    </location>
</feature>
<organism evidence="2 3">
    <name type="scientific">Araneus ventricosus</name>
    <name type="common">Orbweaver spider</name>
    <name type="synonym">Epeira ventricosa</name>
    <dbReference type="NCBI Taxonomy" id="182803"/>
    <lineage>
        <taxon>Eukaryota</taxon>
        <taxon>Metazoa</taxon>
        <taxon>Ecdysozoa</taxon>
        <taxon>Arthropoda</taxon>
        <taxon>Chelicerata</taxon>
        <taxon>Arachnida</taxon>
        <taxon>Araneae</taxon>
        <taxon>Araneomorphae</taxon>
        <taxon>Entelegynae</taxon>
        <taxon>Araneoidea</taxon>
        <taxon>Araneidae</taxon>
        <taxon>Araneus</taxon>
    </lineage>
</organism>
<dbReference type="AlphaFoldDB" id="A0A4Y2N3Y2"/>
<name>A0A4Y2N3Y2_ARAVE</name>
<dbReference type="Proteomes" id="UP000499080">
    <property type="component" value="Unassembled WGS sequence"/>
</dbReference>
<keyword evidence="3" id="KW-1185">Reference proteome</keyword>
<dbReference type="EMBL" id="BGPR01008484">
    <property type="protein sequence ID" value="GBN34138.1"/>
    <property type="molecule type" value="Genomic_DNA"/>
</dbReference>
<evidence type="ECO:0000256" key="1">
    <source>
        <dbReference type="SAM" id="MobiDB-lite"/>
    </source>
</evidence>
<sequence length="101" mass="11179">MVDLRRVECPVIELLSSARIVKTEPVTPKREPAEIKTEETEGGAESVDSSTDTDVPKKKKHKKHKERGSSDGEANGIDVEASMHKKKKKNKNKGRDQAAVE</sequence>
<feature type="compositionally biased region" description="Basic and acidic residues" evidence="1">
    <location>
        <begin position="27"/>
        <end position="39"/>
    </location>
</feature>
<gene>
    <name evidence="2" type="ORF">AVEN_72583_1</name>
</gene>
<comment type="caution">
    <text evidence="2">The sequence shown here is derived from an EMBL/GenBank/DDBJ whole genome shotgun (WGS) entry which is preliminary data.</text>
</comment>